<evidence type="ECO:0000259" key="1">
    <source>
        <dbReference type="Pfam" id="PF08980"/>
    </source>
</evidence>
<dbReference type="AlphaFoldDB" id="A0A0H3D8X4"/>
<dbReference type="Proteomes" id="UP000000328">
    <property type="component" value="Chromosome"/>
</dbReference>
<feature type="domain" description="DUF1883" evidence="1">
    <location>
        <begin position="17"/>
        <end position="92"/>
    </location>
</feature>
<dbReference type="Gene3D" id="4.10.1210.10">
    <property type="entry name" value="Atu1913-like"/>
    <property type="match status" value="1"/>
</dbReference>
<evidence type="ECO:0000313" key="2">
    <source>
        <dbReference type="EMBL" id="ADJ45999.1"/>
    </source>
</evidence>
<dbReference type="OrthoDB" id="7285215at2"/>
<dbReference type="InterPro" id="IPR036488">
    <property type="entry name" value="DUF1883-like_sf"/>
</dbReference>
<dbReference type="KEGG" id="amd:AMED_4224"/>
<protein>
    <recommendedName>
        <fullName evidence="1">DUF1883 domain-containing protein</fullName>
    </recommendedName>
</protein>
<organism evidence="2 3">
    <name type="scientific">Amycolatopsis mediterranei (strain U-32)</name>
    <dbReference type="NCBI Taxonomy" id="749927"/>
    <lineage>
        <taxon>Bacteria</taxon>
        <taxon>Bacillati</taxon>
        <taxon>Actinomycetota</taxon>
        <taxon>Actinomycetes</taxon>
        <taxon>Pseudonocardiales</taxon>
        <taxon>Pseudonocardiaceae</taxon>
        <taxon>Amycolatopsis</taxon>
    </lineage>
</organism>
<sequence length="94" mass="10505">MGIMVRWEPVVVDLGWLPRAATVRVRLDAVVNVRLLNAENVGPYRRRSAYRMVGGVATQRQLDIRVPSDGHWYIAVDTEGLTAGNFRVDVTVVS</sequence>
<gene>
    <name evidence="2" type="ordered locus">AMED_4224</name>
</gene>
<dbReference type="HOGENOM" id="CLU_2257892_0_0_11"/>
<proteinExistence type="predicted"/>
<dbReference type="SUPFAM" id="SSF141099">
    <property type="entry name" value="Atu1913-like"/>
    <property type="match status" value="1"/>
</dbReference>
<dbReference type="Pfam" id="PF08980">
    <property type="entry name" value="DUF1883"/>
    <property type="match status" value="1"/>
</dbReference>
<dbReference type="InterPro" id="IPR015073">
    <property type="entry name" value="DUF1883"/>
</dbReference>
<dbReference type="PATRIC" id="fig|749927.5.peg.4367"/>
<dbReference type="EMBL" id="CP002000">
    <property type="protein sequence ID" value="ADJ45999.1"/>
    <property type="molecule type" value="Genomic_DNA"/>
</dbReference>
<evidence type="ECO:0000313" key="3">
    <source>
        <dbReference type="Proteomes" id="UP000000328"/>
    </source>
</evidence>
<name>A0A0H3D8X4_AMYMU</name>
<accession>A0A0H3D8X4</accession>
<reference evidence="2 3" key="1">
    <citation type="journal article" date="2010" name="Cell Res.">
        <title>Complete genome sequence of the rifamycin SV-producing Amycolatopsis mediterranei U32 revealed its genetic characteristics in phylogeny and metabolism.</title>
        <authorList>
            <person name="Zhao W."/>
            <person name="Zhong Y."/>
            <person name="Yuan H."/>
            <person name="Wang J."/>
            <person name="Zheng H."/>
            <person name="Wang Y."/>
            <person name="Cen X."/>
            <person name="Xu F."/>
            <person name="Bai J."/>
            <person name="Han X."/>
            <person name="Lu G."/>
            <person name="Zhu Y."/>
            <person name="Shao Z."/>
            <person name="Yan H."/>
            <person name="Li C."/>
            <person name="Peng N."/>
            <person name="Zhang Z."/>
            <person name="Zhang Y."/>
            <person name="Lin W."/>
            <person name="Fan Y."/>
            <person name="Qin Z."/>
            <person name="Hu Y."/>
            <person name="Zhu B."/>
            <person name="Wang S."/>
            <person name="Ding X."/>
            <person name="Zhao G.P."/>
        </authorList>
    </citation>
    <scope>NUCLEOTIDE SEQUENCE [LARGE SCALE GENOMIC DNA]</scope>
    <source>
        <strain evidence="3">U-32</strain>
    </source>
</reference>